<feature type="domain" description="YjeF C-terminal" evidence="20">
    <location>
        <begin position="214"/>
        <end position="463"/>
    </location>
</feature>
<dbReference type="CDD" id="cd01171">
    <property type="entry name" value="YXKO-related"/>
    <property type="match status" value="1"/>
</dbReference>
<accession>A0A4Q9KHV0</accession>
<feature type="binding site" evidence="18">
    <location>
        <begin position="59"/>
        <end position="63"/>
    </location>
    <ligand>
        <name>(6S)-NADPHX</name>
        <dbReference type="ChEBI" id="CHEBI:64076"/>
    </ligand>
</feature>
<evidence type="ECO:0000313" key="23">
    <source>
        <dbReference type="Proteomes" id="UP000291933"/>
    </source>
</evidence>
<keyword evidence="9 18" id="KW-0630">Potassium</keyword>
<evidence type="ECO:0000256" key="1">
    <source>
        <dbReference type="ARBA" id="ARBA00000013"/>
    </source>
</evidence>
<dbReference type="EMBL" id="SDMR01000021">
    <property type="protein sequence ID" value="TBT92192.1"/>
    <property type="molecule type" value="Genomic_DNA"/>
</dbReference>
<evidence type="ECO:0000313" key="22">
    <source>
        <dbReference type="EMBL" id="TBT92192.1"/>
    </source>
</evidence>
<feature type="binding site" evidence="18">
    <location>
        <position position="60"/>
    </location>
    <ligand>
        <name>K(+)</name>
        <dbReference type="ChEBI" id="CHEBI:29103"/>
    </ligand>
</feature>
<evidence type="ECO:0000256" key="10">
    <source>
        <dbReference type="ARBA" id="ARBA00023027"/>
    </source>
</evidence>
<comment type="cofactor">
    <cofactor evidence="17">
        <name>Mg(2+)</name>
        <dbReference type="ChEBI" id="CHEBI:18420"/>
    </cofactor>
</comment>
<evidence type="ECO:0000256" key="5">
    <source>
        <dbReference type="ARBA" id="ARBA00022723"/>
    </source>
</evidence>
<evidence type="ECO:0000256" key="16">
    <source>
        <dbReference type="ARBA" id="ARBA00049209"/>
    </source>
</evidence>
<feature type="binding site" evidence="17">
    <location>
        <position position="408"/>
    </location>
    <ligand>
        <name>AMP</name>
        <dbReference type="ChEBI" id="CHEBI:456215"/>
    </ligand>
</feature>
<evidence type="ECO:0000256" key="12">
    <source>
        <dbReference type="ARBA" id="ARBA00023239"/>
    </source>
</evidence>
<dbReference type="SUPFAM" id="SSF64153">
    <property type="entry name" value="YjeF N-terminal domain-like"/>
    <property type="match status" value="1"/>
</dbReference>
<dbReference type="RefSeq" id="WP_131173018.1">
    <property type="nucleotide sequence ID" value="NZ_FXTL01000022.1"/>
</dbReference>
<sequence>MDSVFTVAEIRRAEEATGDLLASGELMQRAASALASVVLDELGDRPRGRRVLLAVGSGNNGGDALWAGVRLLRRGVRVDAWRTADAVHEEGWAAFVAAGGREVDAMSALEALVDADLVVDGVLGIGGRGGLRGAAAVFAQACADTQTPVIAVDLPSGLEGDSCVALPSFAADVTVTFGGRKACQVLQPAASRCGRVVVVDIGLDLGEPELWTWSAADVAAHYPWPGPDSDKYARGVVGVDTGSATYPGAAVLATMGAVYGGAGMVRYLGAARDAVVAALPNVVTAAGRVQAWLVGSGWGSRPDASAIVAWCLGEGLPTVVDADALFALGDATLGGHVLLTPHAGELARLLSVERSAVEADPAGHARRAASETGAVVLLKGASQYVAEPSGRVTLAVGGPAWTAQAGSGDTLAGLCAAMLAAGRPAGEAALLGASLQAIAARNFPGPRPPQDLVRHVADVIPMLRSPGLDR</sequence>
<keyword evidence="12 17" id="KW-0456">Lyase</keyword>
<comment type="similarity">
    <text evidence="4 19">In the C-terminal section; belongs to the NnrD/CARKD family.</text>
</comment>
<evidence type="ECO:0000256" key="17">
    <source>
        <dbReference type="HAMAP-Rule" id="MF_01965"/>
    </source>
</evidence>
<evidence type="ECO:0000256" key="18">
    <source>
        <dbReference type="HAMAP-Rule" id="MF_01966"/>
    </source>
</evidence>
<dbReference type="SUPFAM" id="SSF53613">
    <property type="entry name" value="Ribokinase-like"/>
    <property type="match status" value="1"/>
</dbReference>
<dbReference type="PANTHER" id="PTHR12592">
    <property type="entry name" value="ATP-DEPENDENT (S)-NAD(P)H-HYDRATE DEHYDRATASE FAMILY MEMBER"/>
    <property type="match status" value="1"/>
</dbReference>
<dbReference type="HAMAP" id="MF_01965">
    <property type="entry name" value="NADHX_dehydratase"/>
    <property type="match status" value="1"/>
</dbReference>
<evidence type="ECO:0000256" key="13">
    <source>
        <dbReference type="ARBA" id="ARBA00023268"/>
    </source>
</evidence>
<dbReference type="InterPro" id="IPR030677">
    <property type="entry name" value="Nnr"/>
</dbReference>
<name>A0A4Q9KHV0_PROTD</name>
<comment type="function">
    <text evidence="14 19">Bifunctional enzyme that catalyzes the epimerization of the S- and R-forms of NAD(P)HX and the dehydration of the S-form of NAD(P)HX at the expense of ADP, which is converted to AMP. This allows the repair of both epimers of NAD(P)HX, a damaged form of NAD(P)H that is a result of enzymatic or heat-dependent hydration.</text>
</comment>
<comment type="function">
    <text evidence="18">Catalyzes the epimerization of the S- and R-forms of NAD(P)HX, a damaged form of NAD(P)H that is a result of enzymatic or heat-dependent hydration. This is a prerequisite for the S-specific NAD(P)H-hydrate dehydratase to allow the repair of both epimers of NAD(P)HX.</text>
</comment>
<reference evidence="22 23" key="1">
    <citation type="submission" date="2019-01" db="EMBL/GenBank/DDBJ databases">
        <title>Lactibacter flavus gen. nov., sp. nov., a novel bacterium of the family Propionibacteriaceae isolated from raw milk and dairy products.</title>
        <authorList>
            <person name="Huptas C."/>
            <person name="Wenning M."/>
            <person name="Breitenwieser F."/>
            <person name="Doll E."/>
            <person name="Von Neubeck M."/>
            <person name="Busse H.-J."/>
            <person name="Scherer S."/>
        </authorList>
    </citation>
    <scope>NUCLEOTIDE SEQUENCE [LARGE SCALE GENOMIC DNA]</scope>
    <source>
        <strain evidence="23">DSM 22130 / JCM 15804 / WR061</strain>
    </source>
</reference>
<dbReference type="InterPro" id="IPR000631">
    <property type="entry name" value="CARKD"/>
</dbReference>
<comment type="catalytic activity">
    <reaction evidence="15 17 19">
        <text>(6S)-NADHX + ADP = AMP + phosphate + NADH + H(+)</text>
        <dbReference type="Rhea" id="RHEA:32223"/>
        <dbReference type="ChEBI" id="CHEBI:15378"/>
        <dbReference type="ChEBI" id="CHEBI:43474"/>
        <dbReference type="ChEBI" id="CHEBI:57945"/>
        <dbReference type="ChEBI" id="CHEBI:64074"/>
        <dbReference type="ChEBI" id="CHEBI:456215"/>
        <dbReference type="ChEBI" id="CHEBI:456216"/>
        <dbReference type="EC" id="4.2.1.136"/>
    </reaction>
</comment>
<comment type="similarity">
    <text evidence="17">Belongs to the NnrD/CARKD family.</text>
</comment>
<evidence type="ECO:0000256" key="7">
    <source>
        <dbReference type="ARBA" id="ARBA00022840"/>
    </source>
</evidence>
<feature type="binding site" evidence="18">
    <location>
        <position position="156"/>
    </location>
    <ligand>
        <name>K(+)</name>
        <dbReference type="ChEBI" id="CHEBI:29103"/>
    </ligand>
</feature>
<dbReference type="PANTHER" id="PTHR12592:SF0">
    <property type="entry name" value="ATP-DEPENDENT (S)-NAD(P)H-HYDRATE DEHYDRATASE"/>
    <property type="match status" value="1"/>
</dbReference>
<dbReference type="Gene3D" id="3.40.1190.20">
    <property type="match status" value="1"/>
</dbReference>
<evidence type="ECO:0000256" key="6">
    <source>
        <dbReference type="ARBA" id="ARBA00022741"/>
    </source>
</evidence>
<feature type="domain" description="YjeF N-terminal" evidence="21">
    <location>
        <begin position="10"/>
        <end position="209"/>
    </location>
</feature>
<keyword evidence="7 17" id="KW-0067">ATP-binding</keyword>
<organism evidence="22 23">
    <name type="scientific">Propioniciclava tarda</name>
    <dbReference type="NCBI Taxonomy" id="433330"/>
    <lineage>
        <taxon>Bacteria</taxon>
        <taxon>Bacillati</taxon>
        <taxon>Actinomycetota</taxon>
        <taxon>Actinomycetes</taxon>
        <taxon>Propionibacteriales</taxon>
        <taxon>Propionibacteriaceae</taxon>
        <taxon>Propioniciclava</taxon>
    </lineage>
</organism>
<dbReference type="OrthoDB" id="9806925at2"/>
<protein>
    <recommendedName>
        <fullName evidence="19">Bifunctional NAD(P)H-hydrate repair enzyme</fullName>
    </recommendedName>
    <alternativeName>
        <fullName evidence="19">Nicotinamide nucleotide repair protein</fullName>
    </alternativeName>
    <domain>
        <recommendedName>
            <fullName evidence="19">ADP-dependent (S)-NAD(P)H-hydrate dehydratase</fullName>
            <ecNumber evidence="19">4.2.1.136</ecNumber>
        </recommendedName>
        <alternativeName>
            <fullName evidence="19">ADP-dependent NAD(P)HX dehydratase</fullName>
        </alternativeName>
    </domain>
    <domain>
        <recommendedName>
            <fullName evidence="19">NAD(P)H-hydrate epimerase</fullName>
            <ecNumber evidence="19">5.1.99.6</ecNumber>
        </recommendedName>
    </domain>
</protein>
<dbReference type="EC" id="4.2.1.136" evidence="19"/>
<feature type="binding site" evidence="17">
    <location>
        <position position="342"/>
    </location>
    <ligand>
        <name>(6S)-NADPHX</name>
        <dbReference type="ChEBI" id="CHEBI:64076"/>
    </ligand>
</feature>
<evidence type="ECO:0000256" key="8">
    <source>
        <dbReference type="ARBA" id="ARBA00022857"/>
    </source>
</evidence>
<comment type="similarity">
    <text evidence="18">Belongs to the NnrE/AIBP family.</text>
</comment>
<dbReference type="AlphaFoldDB" id="A0A4Q9KHV0"/>
<feature type="binding site" evidence="17">
    <location>
        <position position="297"/>
    </location>
    <ligand>
        <name>(6S)-NADPHX</name>
        <dbReference type="ChEBI" id="CHEBI:64076"/>
    </ligand>
</feature>
<evidence type="ECO:0000256" key="11">
    <source>
        <dbReference type="ARBA" id="ARBA00023235"/>
    </source>
</evidence>
<comment type="catalytic activity">
    <reaction evidence="2 18 19">
        <text>(6R)-NADPHX = (6S)-NADPHX</text>
        <dbReference type="Rhea" id="RHEA:32227"/>
        <dbReference type="ChEBI" id="CHEBI:64076"/>
        <dbReference type="ChEBI" id="CHEBI:64077"/>
        <dbReference type="EC" id="5.1.99.6"/>
    </reaction>
</comment>
<dbReference type="InterPro" id="IPR036652">
    <property type="entry name" value="YjeF_N_dom_sf"/>
</dbReference>
<proteinExistence type="inferred from homology"/>
<feature type="binding site" evidence="18">
    <location>
        <begin position="124"/>
        <end position="130"/>
    </location>
    <ligand>
        <name>(6S)-NADPHX</name>
        <dbReference type="ChEBI" id="CHEBI:64076"/>
    </ligand>
</feature>
<dbReference type="GO" id="GO:0110051">
    <property type="term" value="P:metabolite repair"/>
    <property type="evidence" value="ECO:0007669"/>
    <property type="project" value="TreeGrafter"/>
</dbReference>
<comment type="caution">
    <text evidence="22">The sequence shown here is derived from an EMBL/GenBank/DDBJ whole genome shotgun (WGS) entry which is preliminary data.</text>
</comment>
<evidence type="ECO:0000256" key="3">
    <source>
        <dbReference type="ARBA" id="ARBA00006001"/>
    </source>
</evidence>
<evidence type="ECO:0000256" key="2">
    <source>
        <dbReference type="ARBA" id="ARBA00000909"/>
    </source>
</evidence>
<dbReference type="EC" id="5.1.99.6" evidence="19"/>
<dbReference type="NCBIfam" id="TIGR00197">
    <property type="entry name" value="yjeF_nterm"/>
    <property type="match status" value="1"/>
</dbReference>
<comment type="caution">
    <text evidence="17">Lacks conserved residue(s) required for the propagation of feature annotation.</text>
</comment>
<keyword evidence="8 17" id="KW-0521">NADP</keyword>
<comment type="subunit">
    <text evidence="17">Homotetramer.</text>
</comment>
<dbReference type="InterPro" id="IPR029056">
    <property type="entry name" value="Ribokinase-like"/>
</dbReference>
<evidence type="ECO:0000256" key="15">
    <source>
        <dbReference type="ARBA" id="ARBA00048238"/>
    </source>
</evidence>
<feature type="binding site" evidence="18">
    <location>
        <position position="153"/>
    </location>
    <ligand>
        <name>(6S)-NADPHX</name>
        <dbReference type="ChEBI" id="CHEBI:64076"/>
    </ligand>
</feature>
<dbReference type="Gene3D" id="3.40.50.10260">
    <property type="entry name" value="YjeF N-terminal domain"/>
    <property type="match status" value="1"/>
</dbReference>
<dbReference type="PROSITE" id="PS51383">
    <property type="entry name" value="YJEF_C_3"/>
    <property type="match status" value="1"/>
</dbReference>
<evidence type="ECO:0000259" key="20">
    <source>
        <dbReference type="PROSITE" id="PS51383"/>
    </source>
</evidence>
<feature type="binding site" evidence="17">
    <location>
        <position position="249"/>
    </location>
    <ligand>
        <name>(6S)-NADPHX</name>
        <dbReference type="ChEBI" id="CHEBI:64076"/>
    </ligand>
</feature>
<dbReference type="PROSITE" id="PS51385">
    <property type="entry name" value="YJEF_N"/>
    <property type="match status" value="1"/>
</dbReference>
<feature type="binding site" evidence="17">
    <location>
        <position position="409"/>
    </location>
    <ligand>
        <name>(6S)-NADPHX</name>
        <dbReference type="ChEBI" id="CHEBI:64076"/>
    </ligand>
</feature>
<evidence type="ECO:0000256" key="9">
    <source>
        <dbReference type="ARBA" id="ARBA00022958"/>
    </source>
</evidence>
<dbReference type="InterPro" id="IPR004443">
    <property type="entry name" value="YjeF_N_dom"/>
</dbReference>
<gene>
    <name evidence="18" type="primary">nnrE</name>
    <name evidence="17" type="synonym">nnrD</name>
    <name evidence="22" type="ORF">ET996_13135</name>
</gene>
<keyword evidence="6 17" id="KW-0547">Nucleotide-binding</keyword>
<evidence type="ECO:0000256" key="4">
    <source>
        <dbReference type="ARBA" id="ARBA00009524"/>
    </source>
</evidence>
<comment type="catalytic activity">
    <reaction evidence="1 18 19">
        <text>(6R)-NADHX = (6S)-NADHX</text>
        <dbReference type="Rhea" id="RHEA:32215"/>
        <dbReference type="ChEBI" id="CHEBI:64074"/>
        <dbReference type="ChEBI" id="CHEBI:64075"/>
        <dbReference type="EC" id="5.1.99.6"/>
    </reaction>
</comment>
<comment type="similarity">
    <text evidence="3 19">In the N-terminal section; belongs to the NnrE/AIBP family.</text>
</comment>
<comment type="function">
    <text evidence="17">Catalyzes the dehydration of the S-form of NAD(P)HX at the expense of ADP, which is converted to AMP. Together with NAD(P)HX epimerase, which catalyzes the epimerization of the S- and R-forms, the enzyme allows the repair of both epimers of NAD(P)HX, a damaged form of NAD(P)H that is a result of enzymatic or heat-dependent hydration.</text>
</comment>
<dbReference type="Proteomes" id="UP000291933">
    <property type="component" value="Unassembled WGS sequence"/>
</dbReference>
<dbReference type="GO" id="GO:0052855">
    <property type="term" value="F:ADP-dependent NAD(P)H-hydrate dehydratase activity"/>
    <property type="evidence" value="ECO:0007669"/>
    <property type="project" value="UniProtKB-UniRule"/>
</dbReference>
<keyword evidence="23" id="KW-1185">Reference proteome</keyword>
<dbReference type="PIRSF" id="PIRSF017184">
    <property type="entry name" value="Nnr"/>
    <property type="match status" value="1"/>
</dbReference>
<dbReference type="GO" id="GO:0046496">
    <property type="term" value="P:nicotinamide nucleotide metabolic process"/>
    <property type="evidence" value="ECO:0007669"/>
    <property type="project" value="UniProtKB-UniRule"/>
</dbReference>
<keyword evidence="5 18" id="KW-0479">Metal-binding</keyword>
<feature type="binding site" evidence="18">
    <location>
        <position position="120"/>
    </location>
    <ligand>
        <name>K(+)</name>
        <dbReference type="ChEBI" id="CHEBI:29103"/>
    </ligand>
</feature>
<evidence type="ECO:0000256" key="14">
    <source>
        <dbReference type="ARBA" id="ARBA00025153"/>
    </source>
</evidence>
<dbReference type="Pfam" id="PF03853">
    <property type="entry name" value="YjeF_N"/>
    <property type="match status" value="1"/>
</dbReference>
<dbReference type="GO" id="GO:0005524">
    <property type="term" value="F:ATP binding"/>
    <property type="evidence" value="ECO:0007669"/>
    <property type="project" value="UniProtKB-UniRule"/>
</dbReference>
<keyword evidence="13" id="KW-0511">Multifunctional enzyme</keyword>
<keyword evidence="11 18" id="KW-0413">Isomerase</keyword>
<dbReference type="Pfam" id="PF01256">
    <property type="entry name" value="Carb_kinase"/>
    <property type="match status" value="1"/>
</dbReference>
<comment type="catalytic activity">
    <reaction evidence="16 17 19">
        <text>(6S)-NADPHX + ADP = AMP + phosphate + NADPH + H(+)</text>
        <dbReference type="Rhea" id="RHEA:32235"/>
        <dbReference type="ChEBI" id="CHEBI:15378"/>
        <dbReference type="ChEBI" id="CHEBI:43474"/>
        <dbReference type="ChEBI" id="CHEBI:57783"/>
        <dbReference type="ChEBI" id="CHEBI:64076"/>
        <dbReference type="ChEBI" id="CHEBI:456215"/>
        <dbReference type="ChEBI" id="CHEBI:456216"/>
        <dbReference type="EC" id="4.2.1.136"/>
    </reaction>
</comment>
<evidence type="ECO:0000259" key="21">
    <source>
        <dbReference type="PROSITE" id="PS51385"/>
    </source>
</evidence>
<keyword evidence="10 17" id="KW-0520">NAD</keyword>
<dbReference type="GO" id="GO:0046872">
    <property type="term" value="F:metal ion binding"/>
    <property type="evidence" value="ECO:0007669"/>
    <property type="project" value="UniProtKB-UniRule"/>
</dbReference>
<dbReference type="HAMAP" id="MF_01966">
    <property type="entry name" value="NADHX_epimerase"/>
    <property type="match status" value="1"/>
</dbReference>
<comment type="cofactor">
    <cofactor evidence="18 19">
        <name>K(+)</name>
        <dbReference type="ChEBI" id="CHEBI:29103"/>
    </cofactor>
    <text evidence="18 19">Binds 1 potassium ion per subunit.</text>
</comment>
<evidence type="ECO:0000256" key="19">
    <source>
        <dbReference type="PIRNR" id="PIRNR017184"/>
    </source>
</evidence>
<dbReference type="GO" id="GO:0052856">
    <property type="term" value="F:NAD(P)HX epimerase activity"/>
    <property type="evidence" value="ECO:0007669"/>
    <property type="project" value="UniProtKB-UniRule"/>
</dbReference>